<dbReference type="AlphaFoldDB" id="A0A2S4PNG0"/>
<organism evidence="2 3">
    <name type="scientific">Erysiphe pulchra</name>
    <dbReference type="NCBI Taxonomy" id="225359"/>
    <lineage>
        <taxon>Eukaryota</taxon>
        <taxon>Fungi</taxon>
        <taxon>Dikarya</taxon>
        <taxon>Ascomycota</taxon>
        <taxon>Pezizomycotina</taxon>
        <taxon>Leotiomycetes</taxon>
        <taxon>Erysiphales</taxon>
        <taxon>Erysiphaceae</taxon>
        <taxon>Erysiphe</taxon>
    </lineage>
</organism>
<feature type="compositionally biased region" description="Basic and acidic residues" evidence="1">
    <location>
        <begin position="83"/>
        <end position="99"/>
    </location>
</feature>
<feature type="compositionally biased region" description="Low complexity" evidence="1">
    <location>
        <begin position="100"/>
        <end position="118"/>
    </location>
</feature>
<reference evidence="2 3" key="1">
    <citation type="submission" date="2017-10" db="EMBL/GenBank/DDBJ databases">
        <title>Development of genomic resources for the powdery mildew, Erysiphe pulchra.</title>
        <authorList>
            <person name="Wadl P.A."/>
            <person name="Mack B.M."/>
            <person name="Moore G."/>
            <person name="Beltz S.B."/>
        </authorList>
    </citation>
    <scope>NUCLEOTIDE SEQUENCE [LARGE SCALE GENOMIC DNA]</scope>
    <source>
        <strain evidence="2">Cflorida</strain>
    </source>
</reference>
<dbReference type="Proteomes" id="UP000237438">
    <property type="component" value="Unassembled WGS sequence"/>
</dbReference>
<feature type="region of interest" description="Disordered" evidence="1">
    <location>
        <begin position="180"/>
        <end position="222"/>
    </location>
</feature>
<sequence>MSAAVAMTPSPAPHDRSSYMDRANPSASSSSKYSSSLSTAVSQSASYSGSRQSNKIFKPSSKASSSKTSPKSSRNESISSVIVKKEPTSSPDIRHRPQKLDLSTSSNSSKNSNDATNSIPHTTSRPLAGPLTSRMDGLGIQEVGLACISPGFNTQDPTKRDHLQRSMSVREQQRTLIESRMNKQSVTESNTAMEGTKDREAGTGNLSKGPISSKKKAPPGLSIVAPSHEEFAQERIIQSAPLNQSFTTSRYHPQPLTRHIINQPSNLSNTSHIHQVNVNSHARSPIQPISATSANTTIHHVPAIQTSSRLPPIMDIFAGESLALRQSIGQGNSNSHANSSASNSSQSNSRPPFPSPGYSANHPSRSREYRSAEDAQADLSGGRPELLPKIVHYGGHQPPPTPPSPRTSKSMRLNDLNQSGGSRRRTRIEYEEGDSPPLGNGPNTGRRNGPFCESRNSSTNSQKKEQFIRLCADAWDLFHS</sequence>
<feature type="compositionally biased region" description="Polar residues" evidence="1">
    <location>
        <begin position="180"/>
        <end position="193"/>
    </location>
</feature>
<accession>A0A2S4PNG0</accession>
<evidence type="ECO:0000313" key="2">
    <source>
        <dbReference type="EMBL" id="POS83557.1"/>
    </source>
</evidence>
<comment type="caution">
    <text evidence="2">The sequence shown here is derived from an EMBL/GenBank/DDBJ whole genome shotgun (WGS) entry which is preliminary data.</text>
</comment>
<feature type="compositionally biased region" description="Low complexity" evidence="1">
    <location>
        <begin position="26"/>
        <end position="72"/>
    </location>
</feature>
<evidence type="ECO:0000256" key="1">
    <source>
        <dbReference type="SAM" id="MobiDB-lite"/>
    </source>
</evidence>
<gene>
    <name evidence="2" type="ORF">EPUL_005956</name>
</gene>
<name>A0A2S4PNG0_9PEZI</name>
<feature type="region of interest" description="Disordered" evidence="1">
    <location>
        <begin position="329"/>
        <end position="463"/>
    </location>
</feature>
<dbReference type="OrthoDB" id="4463286at2759"/>
<feature type="region of interest" description="Disordered" evidence="1">
    <location>
        <begin position="1"/>
        <end position="135"/>
    </location>
</feature>
<keyword evidence="3" id="KW-1185">Reference proteome</keyword>
<feature type="compositionally biased region" description="Low complexity" evidence="1">
    <location>
        <begin position="436"/>
        <end position="450"/>
    </location>
</feature>
<protein>
    <submittedName>
        <fullName evidence="2">Uncharacterized protein</fullName>
    </submittedName>
</protein>
<feature type="compositionally biased region" description="Low complexity" evidence="1">
    <location>
        <begin position="332"/>
        <end position="349"/>
    </location>
</feature>
<proteinExistence type="predicted"/>
<dbReference type="EMBL" id="PEDP01001501">
    <property type="protein sequence ID" value="POS83557.1"/>
    <property type="molecule type" value="Genomic_DNA"/>
</dbReference>
<dbReference type="STRING" id="225359.A0A2S4PNG0"/>
<evidence type="ECO:0000313" key="3">
    <source>
        <dbReference type="Proteomes" id="UP000237438"/>
    </source>
</evidence>